<gene>
    <name evidence="2" type="ORF">SAMN06265222_105209</name>
</gene>
<dbReference type="Gene3D" id="2.40.10.220">
    <property type="entry name" value="predicted glycosyltransferase like domains"/>
    <property type="match status" value="1"/>
</dbReference>
<dbReference type="Proteomes" id="UP001158067">
    <property type="component" value="Unassembled WGS sequence"/>
</dbReference>
<comment type="caution">
    <text evidence="2">The sequence shown here is derived from an EMBL/GenBank/DDBJ whole genome shotgun (WGS) entry which is preliminary data.</text>
</comment>
<feature type="domain" description="PilZ" evidence="1">
    <location>
        <begin position="125"/>
        <end position="224"/>
    </location>
</feature>
<dbReference type="EMBL" id="FXUG01000005">
    <property type="protein sequence ID" value="SMP56787.1"/>
    <property type="molecule type" value="Genomic_DNA"/>
</dbReference>
<accession>A0ABY1Q1V2</accession>
<dbReference type="SUPFAM" id="SSF141371">
    <property type="entry name" value="PilZ domain-like"/>
    <property type="match status" value="1"/>
</dbReference>
<protein>
    <submittedName>
        <fullName evidence="2">PilZ domain-containing protein</fullName>
    </submittedName>
</protein>
<keyword evidence="3" id="KW-1185">Reference proteome</keyword>
<evidence type="ECO:0000313" key="3">
    <source>
        <dbReference type="Proteomes" id="UP001158067"/>
    </source>
</evidence>
<evidence type="ECO:0000259" key="1">
    <source>
        <dbReference type="Pfam" id="PF07238"/>
    </source>
</evidence>
<proteinExistence type="predicted"/>
<dbReference type="RefSeq" id="WP_283432671.1">
    <property type="nucleotide sequence ID" value="NZ_CAWLDM010000001.1"/>
</dbReference>
<organism evidence="2 3">
    <name type="scientific">Neorhodopirellula lusitana</name>
    <dbReference type="NCBI Taxonomy" id="445327"/>
    <lineage>
        <taxon>Bacteria</taxon>
        <taxon>Pseudomonadati</taxon>
        <taxon>Planctomycetota</taxon>
        <taxon>Planctomycetia</taxon>
        <taxon>Pirellulales</taxon>
        <taxon>Pirellulaceae</taxon>
        <taxon>Neorhodopirellula</taxon>
    </lineage>
</organism>
<feature type="domain" description="PilZ" evidence="1">
    <location>
        <begin position="31"/>
        <end position="115"/>
    </location>
</feature>
<dbReference type="Pfam" id="PF07238">
    <property type="entry name" value="PilZ"/>
    <property type="match status" value="2"/>
</dbReference>
<dbReference type="InterPro" id="IPR009875">
    <property type="entry name" value="PilZ_domain"/>
</dbReference>
<sequence length="237" mass="25783">MTSSPSTISSSQHRNCDRFVAKNSGELKAELLVLRDDEVITYPCQLADISSGGCAVRATLIRPDEVSVAVLRVKDASGKVDLEMAGRLCWNQQTSVGSNTFGFRFRREMPDETIDFLVSQGFVTRRQEQRISAGTPVQIRRAYGLPSIESATLEDFSTTGVRLHIDHLVDAGERLLVSTSGPDTAQSSDLACEASKKSSGSVTVKWVRPIEGRYECGCVFQNLASSRAINDTFGALA</sequence>
<reference evidence="2 3" key="1">
    <citation type="submission" date="2017-05" db="EMBL/GenBank/DDBJ databases">
        <authorList>
            <person name="Varghese N."/>
            <person name="Submissions S."/>
        </authorList>
    </citation>
    <scope>NUCLEOTIDE SEQUENCE [LARGE SCALE GENOMIC DNA]</scope>
    <source>
        <strain evidence="2 3">DSM 25457</strain>
    </source>
</reference>
<name>A0ABY1Q1V2_9BACT</name>
<evidence type="ECO:0000313" key="2">
    <source>
        <dbReference type="EMBL" id="SMP56787.1"/>
    </source>
</evidence>